<dbReference type="GO" id="GO:0000421">
    <property type="term" value="C:autophagosome membrane"/>
    <property type="evidence" value="ECO:0007669"/>
    <property type="project" value="TreeGrafter"/>
</dbReference>
<dbReference type="OrthoDB" id="6262491at2759"/>
<dbReference type="EMBL" id="VIIS01000970">
    <property type="protein sequence ID" value="KAF0303134.1"/>
    <property type="molecule type" value="Genomic_DNA"/>
</dbReference>
<dbReference type="PANTHER" id="PTHR19878">
    <property type="entry name" value="AUTOPHAGY PROTEIN 16-LIKE"/>
    <property type="match status" value="1"/>
</dbReference>
<dbReference type="InterPro" id="IPR045160">
    <property type="entry name" value="ATG16"/>
</dbReference>
<dbReference type="Pfam" id="PF08614">
    <property type="entry name" value="ATG16"/>
    <property type="match status" value="1"/>
</dbReference>
<evidence type="ECO:0000259" key="3">
    <source>
        <dbReference type="Pfam" id="PF08614"/>
    </source>
</evidence>
<keyword evidence="5" id="KW-1185">Reference proteome</keyword>
<dbReference type="Proteomes" id="UP000440578">
    <property type="component" value="Unassembled WGS sequence"/>
</dbReference>
<sequence length="403" mass="45131">MFCFLFSFFISDFNMAELPKWREKIVDALRERDMRQVECFRGLINDYNRLFEGADSLRQNINRTLFQERAVGGHQISGDAGPALAAATEKIQLLSLETLSERSDAALCKLAADILANPAHPLYPGEQLANVLEQKQVHMLEELTSLHRRRGENAQMIVDLNSDLAKLRQQLAATDQLLAESTADCETLKERIASLEQTNSELNATNQTLKDEYNALHLIYMQMEKNFKEAQTERDSLLARCLEIKSNVAEKMNQENEEFVRRRQLRVQRELEDATRDVVVVPPDTSRVAACIEAALPTKSITSFVSDRLYPTGSYALPAVNSICSGIQQSRKYRMAVSHCSALCRIFTVVSDVTRDLLRSIGGGGETHTWLILRISSGLRPVRLSAEMVQSPSGPPLGVMTAA</sequence>
<feature type="domain" description="Autophagy-related protein 16" evidence="3">
    <location>
        <begin position="25"/>
        <end position="253"/>
    </location>
</feature>
<feature type="signal peptide" evidence="2">
    <location>
        <begin position="1"/>
        <end position="16"/>
    </location>
</feature>
<comment type="caution">
    <text evidence="4">The sequence shown here is derived from an EMBL/GenBank/DDBJ whole genome shotgun (WGS) entry which is preliminary data.</text>
</comment>
<evidence type="ECO:0000313" key="5">
    <source>
        <dbReference type="Proteomes" id="UP000440578"/>
    </source>
</evidence>
<dbReference type="GO" id="GO:0034045">
    <property type="term" value="C:phagophore assembly site membrane"/>
    <property type="evidence" value="ECO:0007669"/>
    <property type="project" value="TreeGrafter"/>
</dbReference>
<accession>A0A6A4WH19</accession>
<name>A0A6A4WH19_AMPAM</name>
<dbReference type="AlphaFoldDB" id="A0A6A4WH19"/>
<keyword evidence="1" id="KW-0175">Coiled coil</keyword>
<dbReference type="InterPro" id="IPR013923">
    <property type="entry name" value="Autophagy-rel_prot_16_dom"/>
</dbReference>
<dbReference type="GO" id="GO:0043495">
    <property type="term" value="F:protein-membrane adaptor activity"/>
    <property type="evidence" value="ECO:0007669"/>
    <property type="project" value="TreeGrafter"/>
</dbReference>
<dbReference type="PANTHER" id="PTHR19878:SF8">
    <property type="entry name" value="AUTOPHAGY-RELATED 16, ISOFORM F"/>
    <property type="match status" value="1"/>
</dbReference>
<evidence type="ECO:0000256" key="1">
    <source>
        <dbReference type="SAM" id="Coils"/>
    </source>
</evidence>
<dbReference type="Gene3D" id="1.10.287.1490">
    <property type="match status" value="1"/>
</dbReference>
<evidence type="ECO:0000313" key="4">
    <source>
        <dbReference type="EMBL" id="KAF0303134.1"/>
    </source>
</evidence>
<proteinExistence type="predicted"/>
<reference evidence="4 5" key="1">
    <citation type="submission" date="2019-07" db="EMBL/GenBank/DDBJ databases">
        <title>Draft genome assembly of a fouling barnacle, Amphibalanus amphitrite (Darwin, 1854): The first reference genome for Thecostraca.</title>
        <authorList>
            <person name="Kim W."/>
        </authorList>
    </citation>
    <scope>NUCLEOTIDE SEQUENCE [LARGE SCALE GENOMIC DNA]</scope>
    <source>
        <strain evidence="4">SNU_AA5</strain>
        <tissue evidence="4">Soma without cirri and trophi</tissue>
    </source>
</reference>
<feature type="coiled-coil region" evidence="1">
    <location>
        <begin position="157"/>
        <end position="240"/>
    </location>
</feature>
<feature type="chain" id="PRO_5025651923" evidence="2">
    <location>
        <begin position="17"/>
        <end position="403"/>
    </location>
</feature>
<organism evidence="4 5">
    <name type="scientific">Amphibalanus amphitrite</name>
    <name type="common">Striped barnacle</name>
    <name type="synonym">Balanus amphitrite</name>
    <dbReference type="NCBI Taxonomy" id="1232801"/>
    <lineage>
        <taxon>Eukaryota</taxon>
        <taxon>Metazoa</taxon>
        <taxon>Ecdysozoa</taxon>
        <taxon>Arthropoda</taxon>
        <taxon>Crustacea</taxon>
        <taxon>Multicrustacea</taxon>
        <taxon>Cirripedia</taxon>
        <taxon>Thoracica</taxon>
        <taxon>Thoracicalcarea</taxon>
        <taxon>Balanomorpha</taxon>
        <taxon>Balanoidea</taxon>
        <taxon>Balanidae</taxon>
        <taxon>Amphibalaninae</taxon>
        <taxon>Amphibalanus</taxon>
    </lineage>
</organism>
<dbReference type="CDD" id="cd22887">
    <property type="entry name" value="Atg16_CCD"/>
    <property type="match status" value="1"/>
</dbReference>
<dbReference type="GO" id="GO:0034274">
    <property type="term" value="C:Atg12-Atg5-Atg16 complex"/>
    <property type="evidence" value="ECO:0007669"/>
    <property type="project" value="TreeGrafter"/>
</dbReference>
<gene>
    <name evidence="4" type="primary">atg16</name>
    <name evidence="4" type="ORF">FJT64_024848</name>
</gene>
<evidence type="ECO:0000256" key="2">
    <source>
        <dbReference type="SAM" id="SignalP"/>
    </source>
</evidence>
<protein>
    <submittedName>
        <fullName evidence="4">Autophagy-related protein 16</fullName>
    </submittedName>
</protein>
<dbReference type="GO" id="GO:0000045">
    <property type="term" value="P:autophagosome assembly"/>
    <property type="evidence" value="ECO:0007669"/>
    <property type="project" value="InterPro"/>
</dbReference>
<keyword evidence="2" id="KW-0732">Signal</keyword>